<comment type="caution">
    <text evidence="1">The sequence shown here is derived from an EMBL/GenBank/DDBJ whole genome shotgun (WGS) entry which is preliminary data.</text>
</comment>
<evidence type="ECO:0000313" key="1">
    <source>
        <dbReference type="EMBL" id="KKK61165.1"/>
    </source>
</evidence>
<protein>
    <submittedName>
        <fullName evidence="1">Uncharacterized protein</fullName>
    </submittedName>
</protein>
<dbReference type="SUPFAM" id="SSF53448">
    <property type="entry name" value="Nucleotide-diphospho-sugar transferases"/>
    <property type="match status" value="1"/>
</dbReference>
<organism evidence="1">
    <name type="scientific">marine sediment metagenome</name>
    <dbReference type="NCBI Taxonomy" id="412755"/>
    <lineage>
        <taxon>unclassified sequences</taxon>
        <taxon>metagenomes</taxon>
        <taxon>ecological metagenomes</taxon>
    </lineage>
</organism>
<dbReference type="AlphaFoldDB" id="A0A0F8XJA4"/>
<dbReference type="InterPro" id="IPR029044">
    <property type="entry name" value="Nucleotide-diphossugar_trans"/>
</dbReference>
<reference evidence="1" key="1">
    <citation type="journal article" date="2015" name="Nature">
        <title>Complex archaea that bridge the gap between prokaryotes and eukaryotes.</title>
        <authorList>
            <person name="Spang A."/>
            <person name="Saw J.H."/>
            <person name="Jorgensen S.L."/>
            <person name="Zaremba-Niedzwiedzka K."/>
            <person name="Martijn J."/>
            <person name="Lind A.E."/>
            <person name="van Eijk R."/>
            <person name="Schleper C."/>
            <person name="Guy L."/>
            <person name="Ettema T.J."/>
        </authorList>
    </citation>
    <scope>NUCLEOTIDE SEQUENCE</scope>
</reference>
<name>A0A0F8XJA4_9ZZZZ</name>
<dbReference type="Gene3D" id="3.90.550.10">
    <property type="entry name" value="Spore Coat Polysaccharide Biosynthesis Protein SpsA, Chain A"/>
    <property type="match status" value="1"/>
</dbReference>
<feature type="non-terminal residue" evidence="1">
    <location>
        <position position="1"/>
    </location>
</feature>
<proteinExistence type="predicted"/>
<gene>
    <name evidence="1" type="ORF">LCGC14_3017080</name>
</gene>
<dbReference type="EMBL" id="LAZR01062613">
    <property type="protein sequence ID" value="KKK61165.1"/>
    <property type="molecule type" value="Genomic_DNA"/>
</dbReference>
<sequence>IKHCGDDGHFSWHPNRIIQSHHLRSSFLCWRDVFSKVGLYENSLGGATGFREETYFCFKLMQKGYTLWTDTSALSWHAPGQGRDFGDRRYEEMVKQHDVWFREHSKPILKELGEKGIITVE</sequence>
<accession>A0A0F8XJA4</accession>